<reference evidence="2" key="1">
    <citation type="submission" date="2023-10" db="EMBL/GenBank/DDBJ databases">
        <authorList>
            <person name="Chen Y."/>
            <person name="Shah S."/>
            <person name="Dougan E. K."/>
            <person name="Thang M."/>
            <person name="Chan C."/>
        </authorList>
    </citation>
    <scope>NUCLEOTIDE SEQUENCE [LARGE SCALE GENOMIC DNA]</scope>
</reference>
<name>A0ABN9W0G0_9DINO</name>
<sequence>MKTLREVAADLPAKASEKEINKTSHERFSRVRHESVTPPVKGGSWNWPMAEPNRPLSTMASESRALQELFATALSRCGDPSQGHRWALAIGHDEFSHGGMFSVADGRKNMNLSFAFLELGVHNILGDNALFTPVVVRHSWFKLIQGGLGAMFGKHLKLHLLSQTGLATAGATITVFGRNVLIVARTESIIADLDGHRMSLNSNGANGFKPCLRHCNMLKKNSGTAELDPANFVEVSYADPTRFRWQTNADVFAAADLVSAARARWTAGIMTKDRFEKLQMTCGLKFALRGILLDPELRRKVDAVGSAVIDWVHAGLQDGAFTMEAYLLVQAWETAASFQAACATLDMICAAKQGRVGSREGSAQLRRAHAERFRLHEEAHGTENILPKHRMMHRMRRARRGNASNPTAPHGKHGAPRASSICSATLDARQLCSANCTAHRSYL</sequence>
<comment type="caution">
    <text evidence="2">The sequence shown here is derived from an EMBL/GenBank/DDBJ whole genome shotgun (WGS) entry which is preliminary data.</text>
</comment>
<evidence type="ECO:0000256" key="1">
    <source>
        <dbReference type="SAM" id="MobiDB-lite"/>
    </source>
</evidence>
<proteinExistence type="predicted"/>
<feature type="region of interest" description="Disordered" evidence="1">
    <location>
        <begin position="18"/>
        <end position="48"/>
    </location>
</feature>
<accession>A0ABN9W0G0</accession>
<protein>
    <submittedName>
        <fullName evidence="2">Uncharacterized protein</fullName>
    </submittedName>
</protein>
<evidence type="ECO:0000313" key="3">
    <source>
        <dbReference type="Proteomes" id="UP001189429"/>
    </source>
</evidence>
<feature type="compositionally biased region" description="Basic and acidic residues" evidence="1">
    <location>
        <begin position="18"/>
        <end position="35"/>
    </location>
</feature>
<dbReference type="Proteomes" id="UP001189429">
    <property type="component" value="Unassembled WGS sequence"/>
</dbReference>
<keyword evidence="3" id="KW-1185">Reference proteome</keyword>
<organism evidence="2 3">
    <name type="scientific">Prorocentrum cordatum</name>
    <dbReference type="NCBI Taxonomy" id="2364126"/>
    <lineage>
        <taxon>Eukaryota</taxon>
        <taxon>Sar</taxon>
        <taxon>Alveolata</taxon>
        <taxon>Dinophyceae</taxon>
        <taxon>Prorocentrales</taxon>
        <taxon>Prorocentraceae</taxon>
        <taxon>Prorocentrum</taxon>
    </lineage>
</organism>
<evidence type="ECO:0000313" key="2">
    <source>
        <dbReference type="EMBL" id="CAK0879456.1"/>
    </source>
</evidence>
<feature type="region of interest" description="Disordered" evidence="1">
    <location>
        <begin position="397"/>
        <end position="417"/>
    </location>
</feature>
<dbReference type="EMBL" id="CAUYUJ010017959">
    <property type="protein sequence ID" value="CAK0879456.1"/>
    <property type="molecule type" value="Genomic_DNA"/>
</dbReference>
<gene>
    <name evidence="2" type="ORF">PCOR1329_LOCUS62884</name>
</gene>